<evidence type="ECO:0000313" key="1">
    <source>
        <dbReference type="EMBL" id="KAJ2929668.1"/>
    </source>
</evidence>
<dbReference type="OrthoDB" id="3017416at2759"/>
<reference evidence="1" key="1">
    <citation type="submission" date="2022-06" db="EMBL/GenBank/DDBJ databases">
        <title>Genome Sequence of Candolleomyces eurysporus.</title>
        <authorList>
            <person name="Buettner E."/>
        </authorList>
    </citation>
    <scope>NUCLEOTIDE SEQUENCE</scope>
    <source>
        <strain evidence="1">VTCC 930004</strain>
    </source>
</reference>
<proteinExistence type="predicted"/>
<accession>A0A9W8JAY7</accession>
<dbReference type="AlphaFoldDB" id="A0A9W8JAY7"/>
<dbReference type="InterPro" id="IPR036691">
    <property type="entry name" value="Endo/exonu/phosph_ase_sf"/>
</dbReference>
<dbReference type="Gene3D" id="3.60.10.10">
    <property type="entry name" value="Endonuclease/exonuclease/phosphatase"/>
    <property type="match status" value="1"/>
</dbReference>
<evidence type="ECO:0008006" key="3">
    <source>
        <dbReference type="Google" id="ProtNLM"/>
    </source>
</evidence>
<name>A0A9W8JAY7_9AGAR</name>
<keyword evidence="2" id="KW-1185">Reference proteome</keyword>
<feature type="non-terminal residue" evidence="1">
    <location>
        <position position="334"/>
    </location>
</feature>
<sequence>MNSTTERAATGSGEEGKQLRILQVNLNRSPTAHWELLNSGLANLWDIILIQEPSQNYYNHSATAPGFRQIYPSDKARSKNGGRFHSGIWVNQQISTNSWREYKIHDDPNFTAIQILSESGPLTIINIYFDVKRTEGEAEGVLRKFMLEHRDKIYGEGKHVLRQGDFNRHHSMWDNDEDDRLFTRAALDKAQILINLLGDWEMEMILPKSIRTLQHFRMKDWSRPDNAFITGNSTDMVIRCEAAPTKKIVLTDHMPIEIVLNVSKTQATSVTTRNFRKTNWEDFNQELEQQMKNINTGEILTKDEFTERTDHLIQAIQHAINKAVPTCIYTIHTK</sequence>
<comment type="caution">
    <text evidence="1">The sequence shown here is derived from an EMBL/GenBank/DDBJ whole genome shotgun (WGS) entry which is preliminary data.</text>
</comment>
<organism evidence="1 2">
    <name type="scientific">Candolleomyces eurysporus</name>
    <dbReference type="NCBI Taxonomy" id="2828524"/>
    <lineage>
        <taxon>Eukaryota</taxon>
        <taxon>Fungi</taxon>
        <taxon>Dikarya</taxon>
        <taxon>Basidiomycota</taxon>
        <taxon>Agaricomycotina</taxon>
        <taxon>Agaricomycetes</taxon>
        <taxon>Agaricomycetidae</taxon>
        <taxon>Agaricales</taxon>
        <taxon>Agaricineae</taxon>
        <taxon>Psathyrellaceae</taxon>
        <taxon>Candolleomyces</taxon>
    </lineage>
</organism>
<protein>
    <recommendedName>
        <fullName evidence="3">Endonuclease/exonuclease/phosphatase domain-containing protein</fullName>
    </recommendedName>
</protein>
<dbReference type="EMBL" id="JANBPK010000862">
    <property type="protein sequence ID" value="KAJ2929668.1"/>
    <property type="molecule type" value="Genomic_DNA"/>
</dbReference>
<gene>
    <name evidence="1" type="ORF">H1R20_g7417</name>
</gene>
<dbReference type="SUPFAM" id="SSF56219">
    <property type="entry name" value="DNase I-like"/>
    <property type="match status" value="1"/>
</dbReference>
<evidence type="ECO:0000313" key="2">
    <source>
        <dbReference type="Proteomes" id="UP001140091"/>
    </source>
</evidence>
<dbReference type="Proteomes" id="UP001140091">
    <property type="component" value="Unassembled WGS sequence"/>
</dbReference>